<dbReference type="PANTHER" id="PTHR20977">
    <property type="entry name" value="AT13385P-RELATED"/>
    <property type="match status" value="1"/>
</dbReference>
<protein>
    <submittedName>
        <fullName evidence="1">Uncharacterized protein</fullName>
    </submittedName>
</protein>
<evidence type="ECO:0000313" key="2">
    <source>
        <dbReference type="Proteomes" id="UP000091820"/>
    </source>
</evidence>
<keyword evidence="2" id="KW-1185">Reference proteome</keyword>
<dbReference type="Pfam" id="PF07248">
    <property type="entry name" value="DUF1431"/>
    <property type="match status" value="1"/>
</dbReference>
<reference evidence="2" key="1">
    <citation type="submission" date="2014-03" db="EMBL/GenBank/DDBJ databases">
        <authorList>
            <person name="Aksoy S."/>
            <person name="Warren W."/>
            <person name="Wilson R.K."/>
        </authorList>
    </citation>
    <scope>NUCLEOTIDE SEQUENCE [LARGE SCALE GENOMIC DNA]</scope>
    <source>
        <strain evidence="2">IAEA</strain>
    </source>
</reference>
<dbReference type="Proteomes" id="UP000091820">
    <property type="component" value="Unassembled WGS sequence"/>
</dbReference>
<sequence>MFKVFNLSKNVKRCSRLWTEKCCYSQYPVDNESPPPICGGFHKREPSCSAKKCQVGCAAFGACPAVPAPECGKNQNIRPPGGLMCCMQECLTKDSCDGAVHPHEKKHVDKPETVFKSMWGDLEPVKCTDLPLRHDMEYYHSSDKLKRKYQQTWEDCASIKRRRKICCFDDLPDASPACTEKRKLHVQSAIAEDDGKLKIDYELLKKCMNKSLKKIPKEIPKCLKIKLACCQPVAKSTRCHRHRSHGKCKKECTPYPSFSECQHPPLRKPRPVECKCTKVPEGCIVMEFFQRKVKFNIPPPLPAWPPRPK</sequence>
<dbReference type="AlphaFoldDB" id="A0A1A9W9M6"/>
<accession>A0A1A9W9M6</accession>
<dbReference type="VEuPathDB" id="VectorBase:GBRI011321"/>
<dbReference type="SMART" id="SM00689">
    <property type="entry name" value="DM6"/>
    <property type="match status" value="1"/>
</dbReference>
<dbReference type="PANTHER" id="PTHR20977:SF0">
    <property type="entry name" value="AT13385P-RELATED"/>
    <property type="match status" value="1"/>
</dbReference>
<evidence type="ECO:0000313" key="1">
    <source>
        <dbReference type="EnsemblMetazoa" id="GBRI011321-PA"/>
    </source>
</evidence>
<dbReference type="InterPro" id="IPR006611">
    <property type="entry name" value="DUF1431_DROsp"/>
</dbReference>
<name>A0A1A9W9M6_9MUSC</name>
<organism evidence="1 2">
    <name type="scientific">Glossina brevipalpis</name>
    <dbReference type="NCBI Taxonomy" id="37001"/>
    <lineage>
        <taxon>Eukaryota</taxon>
        <taxon>Metazoa</taxon>
        <taxon>Ecdysozoa</taxon>
        <taxon>Arthropoda</taxon>
        <taxon>Hexapoda</taxon>
        <taxon>Insecta</taxon>
        <taxon>Pterygota</taxon>
        <taxon>Neoptera</taxon>
        <taxon>Endopterygota</taxon>
        <taxon>Diptera</taxon>
        <taxon>Brachycera</taxon>
        <taxon>Muscomorpha</taxon>
        <taxon>Hippoboscoidea</taxon>
        <taxon>Glossinidae</taxon>
        <taxon>Glossina</taxon>
    </lineage>
</organism>
<reference evidence="1" key="2">
    <citation type="submission" date="2020-05" db="UniProtKB">
        <authorList>
            <consortium name="EnsemblMetazoa"/>
        </authorList>
    </citation>
    <scope>IDENTIFICATION</scope>
    <source>
        <strain evidence="1">IAEA</strain>
    </source>
</reference>
<dbReference type="EnsemblMetazoa" id="GBRI011321-RA">
    <property type="protein sequence ID" value="GBRI011321-PA"/>
    <property type="gene ID" value="GBRI011321"/>
</dbReference>
<proteinExistence type="predicted"/>